<dbReference type="PANTHER" id="PTHR43791">
    <property type="entry name" value="PERMEASE-RELATED"/>
    <property type="match status" value="1"/>
</dbReference>
<evidence type="ECO:0000313" key="9">
    <source>
        <dbReference type="Proteomes" id="UP000504636"/>
    </source>
</evidence>
<keyword evidence="4 7" id="KW-1133">Transmembrane helix</keyword>
<proteinExistence type="predicted"/>
<evidence type="ECO:0000313" key="10">
    <source>
        <dbReference type="RefSeq" id="XP_033571783.1"/>
    </source>
</evidence>
<protein>
    <submittedName>
        <fullName evidence="8 10">MFS general substrate transporter</fullName>
    </submittedName>
</protein>
<dbReference type="Pfam" id="PF07690">
    <property type="entry name" value="MFS_1"/>
    <property type="match status" value="1"/>
</dbReference>
<reference evidence="8 10" key="1">
    <citation type="journal article" date="2020" name="Stud. Mycol.">
        <title>101 Dothideomycetes genomes: a test case for predicting lifestyles and emergence of pathogens.</title>
        <authorList>
            <person name="Haridas S."/>
            <person name="Albert R."/>
            <person name="Binder M."/>
            <person name="Bloem J."/>
            <person name="Labutti K."/>
            <person name="Salamov A."/>
            <person name="Andreopoulos B."/>
            <person name="Baker S."/>
            <person name="Barry K."/>
            <person name="Bills G."/>
            <person name="Bluhm B."/>
            <person name="Cannon C."/>
            <person name="Castanera R."/>
            <person name="Culley D."/>
            <person name="Daum C."/>
            <person name="Ezra D."/>
            <person name="Gonzalez J."/>
            <person name="Henrissat B."/>
            <person name="Kuo A."/>
            <person name="Liang C."/>
            <person name="Lipzen A."/>
            <person name="Lutzoni F."/>
            <person name="Magnuson J."/>
            <person name="Mondo S."/>
            <person name="Nolan M."/>
            <person name="Ohm R."/>
            <person name="Pangilinan J."/>
            <person name="Park H.-J."/>
            <person name="Ramirez L."/>
            <person name="Alfaro M."/>
            <person name="Sun H."/>
            <person name="Tritt A."/>
            <person name="Yoshinaga Y."/>
            <person name="Zwiers L.-H."/>
            <person name="Turgeon B."/>
            <person name="Goodwin S."/>
            <person name="Spatafora J."/>
            <person name="Crous P."/>
            <person name="Grigoriev I."/>
        </authorList>
    </citation>
    <scope>NUCLEOTIDE SEQUENCE</scope>
    <source>
        <strain evidence="8 10">CBS 304.34</strain>
    </source>
</reference>
<keyword evidence="3 7" id="KW-0812">Transmembrane</keyword>
<evidence type="ECO:0000256" key="6">
    <source>
        <dbReference type="SAM" id="MobiDB-lite"/>
    </source>
</evidence>
<evidence type="ECO:0000313" key="8">
    <source>
        <dbReference type="EMBL" id="KAF2804819.1"/>
    </source>
</evidence>
<feature type="transmembrane region" description="Helical" evidence="7">
    <location>
        <begin position="493"/>
        <end position="515"/>
    </location>
</feature>
<name>A0A6A6Y886_9PEZI</name>
<feature type="region of interest" description="Disordered" evidence="6">
    <location>
        <begin position="1"/>
        <end position="38"/>
    </location>
</feature>
<feature type="transmembrane region" description="Helical" evidence="7">
    <location>
        <begin position="459"/>
        <end position="481"/>
    </location>
</feature>
<dbReference type="OrthoDB" id="10430540at2759"/>
<organism evidence="8">
    <name type="scientific">Mytilinidion resinicola</name>
    <dbReference type="NCBI Taxonomy" id="574789"/>
    <lineage>
        <taxon>Eukaryota</taxon>
        <taxon>Fungi</taxon>
        <taxon>Dikarya</taxon>
        <taxon>Ascomycota</taxon>
        <taxon>Pezizomycotina</taxon>
        <taxon>Dothideomycetes</taxon>
        <taxon>Pleosporomycetidae</taxon>
        <taxon>Mytilinidiales</taxon>
        <taxon>Mytilinidiaceae</taxon>
        <taxon>Mytilinidion</taxon>
    </lineage>
</organism>
<dbReference type="GO" id="GO:0016020">
    <property type="term" value="C:membrane"/>
    <property type="evidence" value="ECO:0007669"/>
    <property type="project" value="UniProtKB-SubCell"/>
</dbReference>
<feature type="transmembrane region" description="Helical" evidence="7">
    <location>
        <begin position="405"/>
        <end position="424"/>
    </location>
</feature>
<evidence type="ECO:0000256" key="2">
    <source>
        <dbReference type="ARBA" id="ARBA00022448"/>
    </source>
</evidence>
<feature type="transmembrane region" description="Helical" evidence="7">
    <location>
        <begin position="231"/>
        <end position="251"/>
    </location>
</feature>
<reference evidence="10" key="2">
    <citation type="submission" date="2020-04" db="EMBL/GenBank/DDBJ databases">
        <authorList>
            <consortium name="NCBI Genome Project"/>
        </authorList>
    </citation>
    <scope>NUCLEOTIDE SEQUENCE</scope>
    <source>
        <strain evidence="10">CBS 304.34</strain>
    </source>
</reference>
<accession>A0A6A6Y886</accession>
<keyword evidence="2" id="KW-0813">Transport</keyword>
<dbReference type="Gene3D" id="1.20.1250.20">
    <property type="entry name" value="MFS general substrate transporter like domains"/>
    <property type="match status" value="2"/>
</dbReference>
<evidence type="ECO:0000256" key="5">
    <source>
        <dbReference type="ARBA" id="ARBA00023136"/>
    </source>
</evidence>
<evidence type="ECO:0000256" key="7">
    <source>
        <dbReference type="SAM" id="Phobius"/>
    </source>
</evidence>
<feature type="transmembrane region" description="Helical" evidence="7">
    <location>
        <begin position="174"/>
        <end position="195"/>
    </location>
</feature>
<dbReference type="GO" id="GO:0022857">
    <property type="term" value="F:transmembrane transporter activity"/>
    <property type="evidence" value="ECO:0007669"/>
    <property type="project" value="InterPro"/>
</dbReference>
<feature type="transmembrane region" description="Helical" evidence="7">
    <location>
        <begin position="431"/>
        <end position="453"/>
    </location>
</feature>
<evidence type="ECO:0000256" key="1">
    <source>
        <dbReference type="ARBA" id="ARBA00004141"/>
    </source>
</evidence>
<dbReference type="InterPro" id="IPR011701">
    <property type="entry name" value="MFS"/>
</dbReference>
<keyword evidence="9" id="KW-1185">Reference proteome</keyword>
<reference evidence="10" key="3">
    <citation type="submission" date="2025-04" db="UniProtKB">
        <authorList>
            <consortium name="RefSeq"/>
        </authorList>
    </citation>
    <scope>IDENTIFICATION</scope>
    <source>
        <strain evidence="10">CBS 304.34</strain>
    </source>
</reference>
<gene>
    <name evidence="8 10" type="ORF">BDZ99DRAFT_525170</name>
</gene>
<sequence>MSESRDSEWESVIDSTSPPESKLDRDGFQLQRPRTMSQASTVVEFPQTRFCGTSIQASAPPPRLGSFGFELEKASTAISTGEIDGLELQTFITTSQYQAPSIPAFPATPRRQTVLEAPAVRAAALKRRFDLRIMPFLVLLFALFYLSCGNIVNPWIHRIGQDLHISQHEVMMQWLMFYIAYILIGIPSSLCLESVLDTRAWFSLVFGSAGLIIFATAFAESLHSLRTLRFLLGLCGGQALPGIFIFLGRFYSKPELYVRFGLCVFVGTFFGTLSGIFGDSLERVSRWNGSITQHVLISNVYALEGYFVAILGYAAMFLIPMSPSIPRASLWKTLCCSGAFDDADNTLRDSSRHQDTPFSLRCLANKHTALCASALFHVNSILQSIPTFTPQIVAQMGHTGTRAQIISAVPLAVSSITGIIFTVLCARKDPLLTGHICAILATISIFGASNLLWGTTPAFQYVAVILLAIGILPALPALLVCGVNHAKSPRDRALVAGFLSSVGALGGFCGGFMGLEHSVRSSSETGIWVGHIINLIAAISIVASGFAGMLMSGRAGDENIQD</sequence>
<dbReference type="InterPro" id="IPR036259">
    <property type="entry name" value="MFS_trans_sf"/>
</dbReference>
<dbReference type="Proteomes" id="UP000504636">
    <property type="component" value="Unplaced"/>
</dbReference>
<feature type="transmembrane region" description="Helical" evidence="7">
    <location>
        <begin position="201"/>
        <end position="219"/>
    </location>
</feature>
<feature type="transmembrane region" description="Helical" evidence="7">
    <location>
        <begin position="133"/>
        <end position="153"/>
    </location>
</feature>
<dbReference type="GeneID" id="54466870"/>
<feature type="transmembrane region" description="Helical" evidence="7">
    <location>
        <begin position="299"/>
        <end position="319"/>
    </location>
</feature>
<dbReference type="SUPFAM" id="SSF103473">
    <property type="entry name" value="MFS general substrate transporter"/>
    <property type="match status" value="1"/>
</dbReference>
<evidence type="ECO:0000256" key="4">
    <source>
        <dbReference type="ARBA" id="ARBA00022989"/>
    </source>
</evidence>
<evidence type="ECO:0000256" key="3">
    <source>
        <dbReference type="ARBA" id="ARBA00022692"/>
    </source>
</evidence>
<feature type="transmembrane region" description="Helical" evidence="7">
    <location>
        <begin position="527"/>
        <end position="551"/>
    </location>
</feature>
<keyword evidence="5 7" id="KW-0472">Membrane</keyword>
<dbReference type="AlphaFoldDB" id="A0A6A6Y886"/>
<comment type="subcellular location">
    <subcellularLocation>
        <location evidence="1">Membrane</location>
        <topology evidence="1">Multi-pass membrane protein</topology>
    </subcellularLocation>
</comment>
<dbReference type="RefSeq" id="XP_033571783.1">
    <property type="nucleotide sequence ID" value="XM_033725977.1"/>
</dbReference>
<feature type="transmembrane region" description="Helical" evidence="7">
    <location>
        <begin position="257"/>
        <end position="278"/>
    </location>
</feature>
<dbReference type="PANTHER" id="PTHR43791:SF53">
    <property type="entry name" value="MAJOR FACILITATOR SUPERFAMILY (MFS) PROFILE DOMAIN-CONTAINING PROTEIN"/>
    <property type="match status" value="1"/>
</dbReference>
<dbReference type="EMBL" id="MU003711">
    <property type="protein sequence ID" value="KAF2804819.1"/>
    <property type="molecule type" value="Genomic_DNA"/>
</dbReference>